<evidence type="ECO:0000256" key="2">
    <source>
        <dbReference type="ARBA" id="ARBA00022692"/>
    </source>
</evidence>
<dbReference type="AlphaFoldDB" id="A0A3Q2D0T4"/>
<evidence type="ECO:0000259" key="8">
    <source>
        <dbReference type="SMART" id="SM01328"/>
    </source>
</evidence>
<dbReference type="GO" id="GO:0031849">
    <property type="term" value="F:olfactory receptor binding"/>
    <property type="evidence" value="ECO:0007669"/>
    <property type="project" value="TreeGrafter"/>
</dbReference>
<organism evidence="9 10">
    <name type="scientific">Cyprinodon variegatus</name>
    <name type="common">Sheepshead minnow</name>
    <dbReference type="NCBI Taxonomy" id="28743"/>
    <lineage>
        <taxon>Eukaryota</taxon>
        <taxon>Metazoa</taxon>
        <taxon>Chordata</taxon>
        <taxon>Craniata</taxon>
        <taxon>Vertebrata</taxon>
        <taxon>Euteleostomi</taxon>
        <taxon>Actinopterygii</taxon>
        <taxon>Neopterygii</taxon>
        <taxon>Teleostei</taxon>
        <taxon>Neoteleostei</taxon>
        <taxon>Acanthomorphata</taxon>
        <taxon>Ovalentaria</taxon>
        <taxon>Atherinomorphae</taxon>
        <taxon>Cyprinodontiformes</taxon>
        <taxon>Cyprinodontidae</taxon>
        <taxon>Cyprinodon</taxon>
    </lineage>
</organism>
<evidence type="ECO:0000256" key="3">
    <source>
        <dbReference type="ARBA" id="ARBA00022723"/>
    </source>
</evidence>
<evidence type="ECO:0000256" key="7">
    <source>
        <dbReference type="ARBA" id="ARBA00023136"/>
    </source>
</evidence>
<reference evidence="9" key="2">
    <citation type="submission" date="2025-09" db="UniProtKB">
        <authorList>
            <consortium name="Ensembl"/>
        </authorList>
    </citation>
    <scope>IDENTIFICATION</scope>
</reference>
<evidence type="ECO:0000256" key="1">
    <source>
        <dbReference type="ARBA" id="ARBA00004167"/>
    </source>
</evidence>
<dbReference type="STRING" id="28743.ENSCVAP00000012021"/>
<dbReference type="OMA" id="WRAVFKE"/>
<dbReference type="Proteomes" id="UP000265020">
    <property type="component" value="Unassembled WGS sequence"/>
</dbReference>
<evidence type="ECO:0000313" key="9">
    <source>
        <dbReference type="Ensembl" id="ENSCVAP00000012021.1"/>
    </source>
</evidence>
<keyword evidence="3" id="KW-0479">Metal-binding</keyword>
<keyword evidence="6" id="KW-1133">Transmembrane helix</keyword>
<evidence type="ECO:0000313" key="10">
    <source>
        <dbReference type="Proteomes" id="UP000265020"/>
    </source>
</evidence>
<dbReference type="PANTHER" id="PTHR14402:SF8">
    <property type="entry name" value="RECEPTOR-TRANSPORTING PROTEIN 4"/>
    <property type="match status" value="1"/>
</dbReference>
<keyword evidence="4" id="KW-0863">Zinc-finger</keyword>
<comment type="subcellular location">
    <subcellularLocation>
        <location evidence="1">Membrane</location>
        <topology evidence="1">Single-pass membrane protein</topology>
    </subcellularLocation>
</comment>
<evidence type="ECO:0000256" key="4">
    <source>
        <dbReference type="ARBA" id="ARBA00022771"/>
    </source>
</evidence>
<dbReference type="GO" id="GO:0006612">
    <property type="term" value="P:protein targeting to membrane"/>
    <property type="evidence" value="ECO:0007669"/>
    <property type="project" value="TreeGrafter"/>
</dbReference>
<proteinExistence type="predicted"/>
<dbReference type="PANTHER" id="PTHR14402">
    <property type="entry name" value="RECEPTOR TRANSPORTING PROTEIN"/>
    <property type="match status" value="1"/>
</dbReference>
<dbReference type="GO" id="GO:0016020">
    <property type="term" value="C:membrane"/>
    <property type="evidence" value="ECO:0007669"/>
    <property type="project" value="UniProtKB-SubCell"/>
</dbReference>
<keyword evidence="5" id="KW-0862">Zinc</keyword>
<evidence type="ECO:0000256" key="6">
    <source>
        <dbReference type="ARBA" id="ARBA00022989"/>
    </source>
</evidence>
<keyword evidence="10" id="KW-1185">Reference proteome</keyword>
<evidence type="ECO:0000256" key="5">
    <source>
        <dbReference type="ARBA" id="ARBA00022833"/>
    </source>
</evidence>
<feature type="domain" description="3CxxC-type" evidence="8">
    <location>
        <begin position="52"/>
        <end position="156"/>
    </location>
</feature>
<keyword evidence="2" id="KW-0812">Transmembrane</keyword>
<dbReference type="GO" id="GO:0051205">
    <property type="term" value="P:protein insertion into membrane"/>
    <property type="evidence" value="ECO:0007669"/>
    <property type="project" value="TreeGrafter"/>
</dbReference>
<protein>
    <recommendedName>
        <fullName evidence="8">3CxxC-type domain-containing protein</fullName>
    </recommendedName>
</protein>
<dbReference type="SMART" id="SM01328">
    <property type="entry name" value="zf-3CxxC"/>
    <property type="match status" value="1"/>
</dbReference>
<dbReference type="Pfam" id="PF13695">
    <property type="entry name" value="Zn_ribbon_3CxxC"/>
    <property type="match status" value="1"/>
</dbReference>
<sequence>MSKEDWTSVFDEEIAVLKDKGDTWHLKIDESIEPKSPEDGWTKILNIIFCFRFSCTSCSRTWPSNQVMVVFHMHLKEGQGTVKVRPLRQECNSCDPAAMVKPLINRDNICVLMKSLVEKVRRNCYHEEIEELNRAFEQFHVRSAHEPDHCEGCKLGVCTRE</sequence>
<name>A0A3Q2D0T4_CYPVA</name>
<accession>A0A3Q2D0T4</accession>
<dbReference type="InterPro" id="IPR026096">
    <property type="entry name" value="R-trans_p"/>
</dbReference>
<reference evidence="9" key="1">
    <citation type="submission" date="2025-08" db="UniProtKB">
        <authorList>
            <consortium name="Ensembl"/>
        </authorList>
    </citation>
    <scope>IDENTIFICATION</scope>
</reference>
<dbReference type="GeneTree" id="ENSGT00940000164175"/>
<dbReference type="Ensembl" id="ENSCVAT00000019184.1">
    <property type="protein sequence ID" value="ENSCVAP00000012021.1"/>
    <property type="gene ID" value="ENSCVAG00000014468.1"/>
</dbReference>
<dbReference type="GO" id="GO:0008270">
    <property type="term" value="F:zinc ion binding"/>
    <property type="evidence" value="ECO:0007669"/>
    <property type="project" value="UniProtKB-KW"/>
</dbReference>
<dbReference type="InterPro" id="IPR027377">
    <property type="entry name" value="ZAR1/RTP1-5-like_Znf-3CxxC"/>
</dbReference>
<keyword evidence="7" id="KW-0472">Membrane</keyword>